<dbReference type="Gene3D" id="3.30.450.40">
    <property type="match status" value="2"/>
</dbReference>
<name>A0A318S2X8_9DEIO</name>
<dbReference type="PRINTS" id="PR00344">
    <property type="entry name" value="BCTRLSENSOR"/>
</dbReference>
<evidence type="ECO:0000256" key="2">
    <source>
        <dbReference type="ARBA" id="ARBA00012438"/>
    </source>
</evidence>
<dbReference type="EMBL" id="QJSX01000012">
    <property type="protein sequence ID" value="PYE52812.1"/>
    <property type="molecule type" value="Genomic_DNA"/>
</dbReference>
<dbReference type="Pfam" id="PF13492">
    <property type="entry name" value="GAF_3"/>
    <property type="match status" value="1"/>
</dbReference>
<dbReference type="InterPro" id="IPR005467">
    <property type="entry name" value="His_kinase_dom"/>
</dbReference>
<dbReference type="FunFam" id="3.30.565.10:FF:000006">
    <property type="entry name" value="Sensor histidine kinase WalK"/>
    <property type="match status" value="1"/>
</dbReference>
<keyword evidence="4" id="KW-0808">Transferase</keyword>
<comment type="catalytic activity">
    <reaction evidence="1">
        <text>ATP + protein L-histidine = ADP + protein N-phospho-L-histidine.</text>
        <dbReference type="EC" id="2.7.13.3"/>
    </reaction>
</comment>
<dbReference type="SMART" id="SM00387">
    <property type="entry name" value="HATPase_c"/>
    <property type="match status" value="1"/>
</dbReference>
<dbReference type="InterPro" id="IPR036890">
    <property type="entry name" value="HATPase_C_sf"/>
</dbReference>
<evidence type="ECO:0000256" key="5">
    <source>
        <dbReference type="ARBA" id="ARBA00022777"/>
    </source>
</evidence>
<dbReference type="PANTHER" id="PTHR42878">
    <property type="entry name" value="TWO-COMPONENT HISTIDINE KINASE"/>
    <property type="match status" value="1"/>
</dbReference>
<dbReference type="SUPFAM" id="SSF47384">
    <property type="entry name" value="Homodimeric domain of signal transducing histidine kinase"/>
    <property type="match status" value="1"/>
</dbReference>
<evidence type="ECO:0000313" key="7">
    <source>
        <dbReference type="EMBL" id="PYE52812.1"/>
    </source>
</evidence>
<dbReference type="PROSITE" id="PS50109">
    <property type="entry name" value="HIS_KIN"/>
    <property type="match status" value="1"/>
</dbReference>
<proteinExistence type="predicted"/>
<dbReference type="GO" id="GO:0030295">
    <property type="term" value="F:protein kinase activator activity"/>
    <property type="evidence" value="ECO:0007669"/>
    <property type="project" value="TreeGrafter"/>
</dbReference>
<dbReference type="InterPro" id="IPR036097">
    <property type="entry name" value="HisK_dim/P_sf"/>
</dbReference>
<feature type="domain" description="Histidine kinase" evidence="6">
    <location>
        <begin position="527"/>
        <end position="741"/>
    </location>
</feature>
<gene>
    <name evidence="7" type="ORF">DES52_112134</name>
</gene>
<dbReference type="GO" id="GO:0007234">
    <property type="term" value="P:osmosensory signaling via phosphorelay pathway"/>
    <property type="evidence" value="ECO:0007669"/>
    <property type="project" value="TreeGrafter"/>
</dbReference>
<accession>A0A318S2X8</accession>
<dbReference type="Pfam" id="PF02518">
    <property type="entry name" value="HATPase_c"/>
    <property type="match status" value="1"/>
</dbReference>
<dbReference type="InterPro" id="IPR004358">
    <property type="entry name" value="Sig_transdc_His_kin-like_C"/>
</dbReference>
<dbReference type="Proteomes" id="UP000248326">
    <property type="component" value="Unassembled WGS sequence"/>
</dbReference>
<dbReference type="InterPro" id="IPR003661">
    <property type="entry name" value="HisK_dim/P_dom"/>
</dbReference>
<keyword evidence="3" id="KW-0597">Phosphoprotein</keyword>
<dbReference type="CDD" id="cd00082">
    <property type="entry name" value="HisKA"/>
    <property type="match status" value="1"/>
</dbReference>
<evidence type="ECO:0000313" key="8">
    <source>
        <dbReference type="Proteomes" id="UP000248326"/>
    </source>
</evidence>
<reference evidence="7 8" key="1">
    <citation type="submission" date="2018-06" db="EMBL/GenBank/DDBJ databases">
        <title>Genomic Encyclopedia of Type Strains, Phase IV (KMG-IV): sequencing the most valuable type-strain genomes for metagenomic binning, comparative biology and taxonomic classification.</title>
        <authorList>
            <person name="Goeker M."/>
        </authorList>
    </citation>
    <scope>NUCLEOTIDE SEQUENCE [LARGE SCALE GENOMIC DNA]</scope>
    <source>
        <strain evidence="7 8">DSM 18048</strain>
    </source>
</reference>
<dbReference type="InterPro" id="IPR029016">
    <property type="entry name" value="GAF-like_dom_sf"/>
</dbReference>
<keyword evidence="8" id="KW-1185">Reference proteome</keyword>
<dbReference type="AlphaFoldDB" id="A0A318S2X8"/>
<dbReference type="Gene3D" id="1.10.287.130">
    <property type="match status" value="1"/>
</dbReference>
<dbReference type="SUPFAM" id="SSF55781">
    <property type="entry name" value="GAF domain-like"/>
    <property type="match status" value="2"/>
</dbReference>
<comment type="caution">
    <text evidence="7">The sequence shown here is derived from an EMBL/GenBank/DDBJ whole genome shotgun (WGS) entry which is preliminary data.</text>
</comment>
<evidence type="ECO:0000259" key="6">
    <source>
        <dbReference type="PROSITE" id="PS50109"/>
    </source>
</evidence>
<dbReference type="Gene3D" id="3.30.565.10">
    <property type="entry name" value="Histidine kinase-like ATPase, C-terminal domain"/>
    <property type="match status" value="1"/>
</dbReference>
<dbReference type="SUPFAM" id="SSF55874">
    <property type="entry name" value="ATPase domain of HSP90 chaperone/DNA topoisomerase II/histidine kinase"/>
    <property type="match status" value="1"/>
</dbReference>
<dbReference type="Pfam" id="PF00512">
    <property type="entry name" value="HisKA"/>
    <property type="match status" value="1"/>
</dbReference>
<dbReference type="InterPro" id="IPR050351">
    <property type="entry name" value="BphY/WalK/GraS-like"/>
</dbReference>
<dbReference type="GO" id="GO:0000155">
    <property type="term" value="F:phosphorelay sensor kinase activity"/>
    <property type="evidence" value="ECO:0007669"/>
    <property type="project" value="InterPro"/>
</dbReference>
<dbReference type="PANTHER" id="PTHR42878:SF15">
    <property type="entry name" value="BACTERIOPHYTOCHROME"/>
    <property type="match status" value="1"/>
</dbReference>
<protein>
    <recommendedName>
        <fullName evidence="2">histidine kinase</fullName>
        <ecNumber evidence="2">2.7.13.3</ecNumber>
    </recommendedName>
</protein>
<organism evidence="7 8">
    <name type="scientific">Deinococcus yavapaiensis KR-236</name>
    <dbReference type="NCBI Taxonomy" id="694435"/>
    <lineage>
        <taxon>Bacteria</taxon>
        <taxon>Thermotogati</taxon>
        <taxon>Deinococcota</taxon>
        <taxon>Deinococci</taxon>
        <taxon>Deinococcales</taxon>
        <taxon>Deinococcaceae</taxon>
        <taxon>Deinococcus</taxon>
    </lineage>
</organism>
<evidence type="ECO:0000256" key="3">
    <source>
        <dbReference type="ARBA" id="ARBA00022553"/>
    </source>
</evidence>
<sequence>MLDILNNSLMTSDANSSSRRHDPLFEHEGEMAARMRDFDWTATPLGPPDTWPSALRTYVHLMLTSRQPMYLAWTPDLIALYNDAYRPILGADKHPKALGTRTADIFGDDGYPGLKPVFDAALRGESAAFENLLVPLVRHGYLEEDYFDVSFSPVYVGTQVYGVFSSVTETTERVLSARRTKTLAALAATLLGAHDLAQIVQATLDLAQHNPTDLPCMLLYVPAISGEGQLADAVGWRDEDLAEWRTRPSTWLTEREARVVPITPVAAGPWPERVTHLVVLPLASSDEQAQLGVFAVGLNPRKHLDDAYHDFLQFFSAQLTSALRNAHLTEELRERNTDLAARNHALSAFEEWTRDLTFDLDADELIERAQALVSDLLPLDAAAYYEREGDRWFLKHLRGEYGNEDLRRAHEQCLPHATTDSMRIPFETGETFYQDAYDVSTDSLPEHTAHVSATVMMPLKTTRGVRGIFGLAVFSRSGWTTAERAIIETVGRSLSLALDRAEKIADLARERALLASANEELDAFAYSVSHDLRTPVRHIMGFNELLRKSFGAGLDAKATRYLQVVDDAAARMNTLIDAMLDLSRTSRLSLRWGIVDLRAIVSSVRAESQADVLERHVTWRVSALPLVTADHDLLRQVMVNLLSNALKYTRTREETVIEVWAEEREREWAVFVRDNGVGFDPRYTDKLFGVFQRLHRQEEFEGTGVGLANVRRIVQRHGGHVMAQSTTGQGATFGFTLPKHP</sequence>
<dbReference type="InterPro" id="IPR003594">
    <property type="entry name" value="HATPase_dom"/>
</dbReference>
<keyword evidence="5" id="KW-0418">Kinase</keyword>
<dbReference type="InterPro" id="IPR003018">
    <property type="entry name" value="GAF"/>
</dbReference>
<evidence type="ECO:0000256" key="4">
    <source>
        <dbReference type="ARBA" id="ARBA00022679"/>
    </source>
</evidence>
<dbReference type="SMART" id="SM00388">
    <property type="entry name" value="HisKA"/>
    <property type="match status" value="1"/>
</dbReference>
<dbReference type="EC" id="2.7.13.3" evidence="2"/>
<evidence type="ECO:0000256" key="1">
    <source>
        <dbReference type="ARBA" id="ARBA00000085"/>
    </source>
</evidence>
<dbReference type="Gene3D" id="3.30.450.20">
    <property type="entry name" value="PAS domain"/>
    <property type="match status" value="1"/>
</dbReference>
<dbReference type="GO" id="GO:0000156">
    <property type="term" value="F:phosphorelay response regulator activity"/>
    <property type="evidence" value="ECO:0007669"/>
    <property type="project" value="TreeGrafter"/>
</dbReference>